<dbReference type="PANTHER" id="PTHR24083">
    <property type="entry name" value="NUCLEAR HORMONE RECEPTOR"/>
    <property type="match status" value="1"/>
</dbReference>
<comment type="similarity">
    <text evidence="1">Belongs to the nuclear hormone receptor family.</text>
</comment>
<sequence length="82" mass="8862">MIHPGPAKMAMPYDSRLPLFCAIGSVVDPLAEPCAVCGDKSTGTHYGVISCNGCKSLDFLVHILTSFDEQLCEYCKCLYTKG</sequence>
<gene>
    <name evidence="11" type="primary">Acey_s1042.g3476</name>
    <name evidence="11" type="ORF">Y032_1042g3476</name>
</gene>
<proteinExistence type="inferred from homology"/>
<keyword evidence="3" id="KW-0863">Zinc-finger</keyword>
<dbReference type="InterPro" id="IPR013088">
    <property type="entry name" value="Znf_NHR/GATA"/>
</dbReference>
<keyword evidence="4" id="KW-0862">Zinc</keyword>
<evidence type="ECO:0000256" key="2">
    <source>
        <dbReference type="ARBA" id="ARBA00022723"/>
    </source>
</evidence>
<dbReference type="Gene3D" id="3.30.50.10">
    <property type="entry name" value="Erythroid Transcription Factor GATA-1, subunit A"/>
    <property type="match status" value="1"/>
</dbReference>
<keyword evidence="8" id="KW-0675">Receptor</keyword>
<evidence type="ECO:0000256" key="6">
    <source>
        <dbReference type="ARBA" id="ARBA00023125"/>
    </source>
</evidence>
<feature type="domain" description="Nuclear receptor" evidence="10">
    <location>
        <begin position="31"/>
        <end position="56"/>
    </location>
</feature>
<keyword evidence="9" id="KW-0539">Nucleus</keyword>
<dbReference type="OrthoDB" id="7634782at2759"/>
<comment type="caution">
    <text evidence="11">The sequence shown here is derived from an EMBL/GenBank/DDBJ whole genome shotgun (WGS) entry which is preliminary data.</text>
</comment>
<name>A0A016W7C5_9BILA</name>
<evidence type="ECO:0000256" key="1">
    <source>
        <dbReference type="ARBA" id="ARBA00005993"/>
    </source>
</evidence>
<evidence type="ECO:0000256" key="3">
    <source>
        <dbReference type="ARBA" id="ARBA00022771"/>
    </source>
</evidence>
<dbReference type="Proteomes" id="UP000024635">
    <property type="component" value="Unassembled WGS sequence"/>
</dbReference>
<keyword evidence="7" id="KW-0804">Transcription</keyword>
<dbReference type="AlphaFoldDB" id="A0A016W7C5"/>
<accession>A0A016W7C5</accession>
<dbReference type="SUPFAM" id="SSF57716">
    <property type="entry name" value="Glucocorticoid receptor-like (DNA-binding domain)"/>
    <property type="match status" value="1"/>
</dbReference>
<evidence type="ECO:0000313" key="12">
    <source>
        <dbReference type="Proteomes" id="UP000024635"/>
    </source>
</evidence>
<evidence type="ECO:0000256" key="7">
    <source>
        <dbReference type="ARBA" id="ARBA00023163"/>
    </source>
</evidence>
<keyword evidence="12" id="KW-1185">Reference proteome</keyword>
<evidence type="ECO:0000256" key="8">
    <source>
        <dbReference type="ARBA" id="ARBA00023170"/>
    </source>
</evidence>
<keyword evidence="5" id="KW-0805">Transcription regulation</keyword>
<dbReference type="SMART" id="SM00399">
    <property type="entry name" value="ZnF_C4"/>
    <property type="match status" value="1"/>
</dbReference>
<dbReference type="InterPro" id="IPR001628">
    <property type="entry name" value="Znf_hrmn_rcpt"/>
</dbReference>
<dbReference type="GO" id="GO:0003700">
    <property type="term" value="F:DNA-binding transcription factor activity"/>
    <property type="evidence" value="ECO:0007669"/>
    <property type="project" value="InterPro"/>
</dbReference>
<protein>
    <recommendedName>
        <fullName evidence="10">Nuclear receptor domain-containing protein</fullName>
    </recommendedName>
</protein>
<dbReference type="Pfam" id="PF00105">
    <property type="entry name" value="zf-C4"/>
    <property type="match status" value="1"/>
</dbReference>
<organism evidence="11 12">
    <name type="scientific">Ancylostoma ceylanicum</name>
    <dbReference type="NCBI Taxonomy" id="53326"/>
    <lineage>
        <taxon>Eukaryota</taxon>
        <taxon>Metazoa</taxon>
        <taxon>Ecdysozoa</taxon>
        <taxon>Nematoda</taxon>
        <taxon>Chromadorea</taxon>
        <taxon>Rhabditida</taxon>
        <taxon>Rhabditina</taxon>
        <taxon>Rhabditomorpha</taxon>
        <taxon>Strongyloidea</taxon>
        <taxon>Ancylostomatidae</taxon>
        <taxon>Ancylostomatinae</taxon>
        <taxon>Ancylostoma</taxon>
    </lineage>
</organism>
<evidence type="ECO:0000313" key="11">
    <source>
        <dbReference type="EMBL" id="EYC35491.1"/>
    </source>
</evidence>
<dbReference type="EMBL" id="JARK01000642">
    <property type="protein sequence ID" value="EYC35491.1"/>
    <property type="molecule type" value="Genomic_DNA"/>
</dbReference>
<dbReference type="GO" id="GO:0008270">
    <property type="term" value="F:zinc ion binding"/>
    <property type="evidence" value="ECO:0007669"/>
    <property type="project" value="UniProtKB-KW"/>
</dbReference>
<evidence type="ECO:0000256" key="4">
    <source>
        <dbReference type="ARBA" id="ARBA00022833"/>
    </source>
</evidence>
<evidence type="ECO:0000256" key="9">
    <source>
        <dbReference type="ARBA" id="ARBA00023242"/>
    </source>
</evidence>
<dbReference type="PROSITE" id="PS51030">
    <property type="entry name" value="NUCLEAR_REC_DBD_2"/>
    <property type="match status" value="1"/>
</dbReference>
<evidence type="ECO:0000256" key="5">
    <source>
        <dbReference type="ARBA" id="ARBA00023015"/>
    </source>
</evidence>
<dbReference type="GO" id="GO:0043565">
    <property type="term" value="F:sequence-specific DNA binding"/>
    <property type="evidence" value="ECO:0007669"/>
    <property type="project" value="InterPro"/>
</dbReference>
<dbReference type="PRINTS" id="PR00047">
    <property type="entry name" value="STROIDFINGER"/>
</dbReference>
<dbReference type="InterPro" id="IPR050274">
    <property type="entry name" value="Nuclear_hormone_rcpt_NR2"/>
</dbReference>
<dbReference type="STRING" id="53326.A0A016W7C5"/>
<keyword evidence="6" id="KW-0238">DNA-binding</keyword>
<evidence type="ECO:0000259" key="10">
    <source>
        <dbReference type="PROSITE" id="PS51030"/>
    </source>
</evidence>
<keyword evidence="2" id="KW-0479">Metal-binding</keyword>
<reference evidence="12" key="1">
    <citation type="journal article" date="2015" name="Nat. Genet.">
        <title>The genome and transcriptome of the zoonotic hookworm Ancylostoma ceylanicum identify infection-specific gene families.</title>
        <authorList>
            <person name="Schwarz E.M."/>
            <person name="Hu Y."/>
            <person name="Antoshechkin I."/>
            <person name="Miller M.M."/>
            <person name="Sternberg P.W."/>
            <person name="Aroian R.V."/>
        </authorList>
    </citation>
    <scope>NUCLEOTIDE SEQUENCE</scope>
    <source>
        <strain evidence="12">HY135</strain>
    </source>
</reference>